<dbReference type="InterPro" id="IPR024047">
    <property type="entry name" value="MM3350-like_sf"/>
</dbReference>
<dbReference type="Proteomes" id="UP000271678">
    <property type="component" value="Unassembled WGS sequence"/>
</dbReference>
<organism evidence="2 3">
    <name type="scientific">Flexivirga caeni</name>
    <dbReference type="NCBI Taxonomy" id="2294115"/>
    <lineage>
        <taxon>Bacteria</taxon>
        <taxon>Bacillati</taxon>
        <taxon>Actinomycetota</taxon>
        <taxon>Actinomycetes</taxon>
        <taxon>Micrococcales</taxon>
        <taxon>Dermacoccaceae</taxon>
        <taxon>Flexivirga</taxon>
    </lineage>
</organism>
<dbReference type="InterPro" id="IPR012912">
    <property type="entry name" value="Plasmid_pRiA4b_Orf3-like"/>
</dbReference>
<proteinExistence type="predicted"/>
<accession>A0A3M9MFD9</accession>
<protein>
    <submittedName>
        <fullName evidence="2">Plasmid pRiA4b ORF-3 family protein</fullName>
    </submittedName>
</protein>
<name>A0A3M9MFD9_9MICO</name>
<dbReference type="EMBL" id="RJJQ01000003">
    <property type="protein sequence ID" value="RNI24256.1"/>
    <property type="molecule type" value="Genomic_DNA"/>
</dbReference>
<evidence type="ECO:0000313" key="2">
    <source>
        <dbReference type="EMBL" id="RNI24256.1"/>
    </source>
</evidence>
<dbReference type="RefSeq" id="WP_123270299.1">
    <property type="nucleotide sequence ID" value="NZ_RJJQ01000003.1"/>
</dbReference>
<sequence length="200" mass="22243">MVKATGAATAGGQRIHRLKITLHGTQPPIWRRVEVDSECTLGQLHYVIQAAFGWEDEHLWVFETRAGEFGVPHPEVRHRDAGSQQLSGVARRTGSRFSYTYDLGDCWQHDIVVEAVTEREPDVTYPRCMAGRRACPPEDCGGVWGYGWLMEVLADPGHEEHADRLDWMGLDTADQFDPAAFDVAEVNGVLAKMSGRGPRG</sequence>
<dbReference type="OrthoDB" id="9816539at2"/>
<reference evidence="2 3" key="1">
    <citation type="submission" date="2018-11" db="EMBL/GenBank/DDBJ databases">
        <title>Draft genome of Simplicispira Flexivirga sp. BO-16.</title>
        <authorList>
            <person name="Im W.T."/>
        </authorList>
    </citation>
    <scope>NUCLEOTIDE SEQUENCE [LARGE SCALE GENOMIC DNA]</scope>
    <source>
        <strain evidence="2 3">BO-16</strain>
    </source>
</reference>
<gene>
    <name evidence="2" type="ORF">EFY87_04615</name>
</gene>
<dbReference type="PANTHER" id="PTHR41878">
    <property type="entry name" value="LEXA REPRESSOR-RELATED"/>
    <property type="match status" value="1"/>
</dbReference>
<evidence type="ECO:0000313" key="3">
    <source>
        <dbReference type="Proteomes" id="UP000271678"/>
    </source>
</evidence>
<evidence type="ECO:0000259" key="1">
    <source>
        <dbReference type="Pfam" id="PF07929"/>
    </source>
</evidence>
<feature type="domain" description="Plasmid pRiA4b Orf3-like" evidence="1">
    <location>
        <begin position="15"/>
        <end position="184"/>
    </location>
</feature>
<dbReference type="Pfam" id="PF07929">
    <property type="entry name" value="PRiA4_ORF3"/>
    <property type="match status" value="1"/>
</dbReference>
<dbReference type="PANTHER" id="PTHR41878:SF1">
    <property type="entry name" value="TNPR PROTEIN"/>
    <property type="match status" value="1"/>
</dbReference>
<dbReference type="AlphaFoldDB" id="A0A3M9MFD9"/>
<keyword evidence="3" id="KW-1185">Reference proteome</keyword>
<comment type="caution">
    <text evidence="2">The sequence shown here is derived from an EMBL/GenBank/DDBJ whole genome shotgun (WGS) entry which is preliminary data.</text>
</comment>
<dbReference type="SUPFAM" id="SSF159941">
    <property type="entry name" value="MM3350-like"/>
    <property type="match status" value="1"/>
</dbReference>
<dbReference type="Gene3D" id="3.10.290.30">
    <property type="entry name" value="MM3350-like"/>
    <property type="match status" value="1"/>
</dbReference>